<sequence length="58" mass="6511">MPDPNLLIRAIVRTSHADTHVFNYYPDECDGFKFCAPNVNMQIMEAGFDDGMESGLES</sequence>
<protein>
    <submittedName>
        <fullName evidence="1">Uncharacterized protein</fullName>
    </submittedName>
</protein>
<evidence type="ECO:0000313" key="1">
    <source>
        <dbReference type="EMBL" id="PMD44902.1"/>
    </source>
</evidence>
<gene>
    <name evidence="1" type="ORF">L207DRAFT_507828</name>
</gene>
<keyword evidence="2" id="KW-1185">Reference proteome</keyword>
<dbReference type="EMBL" id="KZ613940">
    <property type="protein sequence ID" value="PMD44902.1"/>
    <property type="molecule type" value="Genomic_DNA"/>
</dbReference>
<organism evidence="1 2">
    <name type="scientific">Hyaloscypha variabilis (strain UAMH 11265 / GT02V1 / F)</name>
    <name type="common">Meliniomyces variabilis</name>
    <dbReference type="NCBI Taxonomy" id="1149755"/>
    <lineage>
        <taxon>Eukaryota</taxon>
        <taxon>Fungi</taxon>
        <taxon>Dikarya</taxon>
        <taxon>Ascomycota</taxon>
        <taxon>Pezizomycotina</taxon>
        <taxon>Leotiomycetes</taxon>
        <taxon>Helotiales</taxon>
        <taxon>Hyaloscyphaceae</taxon>
        <taxon>Hyaloscypha</taxon>
        <taxon>Hyaloscypha variabilis</taxon>
    </lineage>
</organism>
<dbReference type="AlphaFoldDB" id="A0A2J6S2A7"/>
<dbReference type="Proteomes" id="UP000235786">
    <property type="component" value="Unassembled WGS sequence"/>
</dbReference>
<proteinExistence type="predicted"/>
<evidence type="ECO:0000313" key="2">
    <source>
        <dbReference type="Proteomes" id="UP000235786"/>
    </source>
</evidence>
<reference evidence="1 2" key="1">
    <citation type="submission" date="2016-04" db="EMBL/GenBank/DDBJ databases">
        <title>A degradative enzymes factory behind the ericoid mycorrhizal symbiosis.</title>
        <authorList>
            <consortium name="DOE Joint Genome Institute"/>
            <person name="Martino E."/>
            <person name="Morin E."/>
            <person name="Grelet G."/>
            <person name="Kuo A."/>
            <person name="Kohler A."/>
            <person name="Daghino S."/>
            <person name="Barry K."/>
            <person name="Choi C."/>
            <person name="Cichocki N."/>
            <person name="Clum A."/>
            <person name="Copeland A."/>
            <person name="Hainaut M."/>
            <person name="Haridas S."/>
            <person name="Labutti K."/>
            <person name="Lindquist E."/>
            <person name="Lipzen A."/>
            <person name="Khouja H.-R."/>
            <person name="Murat C."/>
            <person name="Ohm R."/>
            <person name="Olson A."/>
            <person name="Spatafora J."/>
            <person name="Veneault-Fourrey C."/>
            <person name="Henrissat B."/>
            <person name="Grigoriev I."/>
            <person name="Martin F."/>
            <person name="Perotto S."/>
        </authorList>
    </citation>
    <scope>NUCLEOTIDE SEQUENCE [LARGE SCALE GENOMIC DNA]</scope>
    <source>
        <strain evidence="1 2">F</strain>
    </source>
</reference>
<accession>A0A2J6S2A7</accession>
<name>A0A2J6S2A7_HYAVF</name>